<dbReference type="PANTHER" id="PTHR47245">
    <property type="entry name" value="PEPTIDYLPROLYL ISOMERASE"/>
    <property type="match status" value="1"/>
</dbReference>
<keyword evidence="4 5" id="KW-0697">Rotamase</keyword>
<dbReference type="GO" id="GO:0003755">
    <property type="term" value="F:peptidyl-prolyl cis-trans isomerase activity"/>
    <property type="evidence" value="ECO:0007669"/>
    <property type="project" value="UniProtKB-KW"/>
</dbReference>
<sequence length="305" mass="33945">MSRLASRCRVLSRLFLVLPLLLGGSLAATASEPRLATLDDSEVVTQADLEAYLARRVDLKPLARNFWGAENALKEMLMTRTLVLEGLRLKEPNRNSEQPERFDDIYGAAVYKKLVTTCPSSVDDKSARSFYDKHPEVFTTPATARLARVMLPVSDKVDGMPSMAWLMEQAEIVAKGASDFNALASKTAGLYKLEPQGDLGWVNLTGDVAIMRALMAAKSGEMVGPVRDGDFGYLFLLGEKREPRLLKWDEVKTTAAARQVRYCREQANNELREKLFKKYHVSIDENAVKALFKISSPSKSAEPKK</sequence>
<dbReference type="AlphaFoldDB" id="A0A2S0MAY4"/>
<comment type="similarity">
    <text evidence="2">Belongs to the PpiC/parvulin rotamase family.</text>
</comment>
<keyword evidence="6" id="KW-0732">Signal</keyword>
<dbReference type="InterPro" id="IPR000297">
    <property type="entry name" value="PPIase_PpiC"/>
</dbReference>
<dbReference type="EMBL" id="CP027666">
    <property type="protein sequence ID" value="AVO32951.1"/>
    <property type="molecule type" value="Genomic_DNA"/>
</dbReference>
<evidence type="ECO:0000259" key="7">
    <source>
        <dbReference type="PROSITE" id="PS50198"/>
    </source>
</evidence>
<evidence type="ECO:0000256" key="4">
    <source>
        <dbReference type="ARBA" id="ARBA00023110"/>
    </source>
</evidence>
<dbReference type="RefSeq" id="WP_106701164.1">
    <property type="nucleotide sequence ID" value="NZ_CP027666.1"/>
</dbReference>
<evidence type="ECO:0000313" key="8">
    <source>
        <dbReference type="EMBL" id="AVO32951.1"/>
    </source>
</evidence>
<dbReference type="PROSITE" id="PS50198">
    <property type="entry name" value="PPIC_PPIASE_2"/>
    <property type="match status" value="1"/>
</dbReference>
<evidence type="ECO:0000256" key="3">
    <source>
        <dbReference type="ARBA" id="ARBA00013194"/>
    </source>
</evidence>
<dbReference type="Gene3D" id="3.10.50.40">
    <property type="match status" value="1"/>
</dbReference>
<dbReference type="InterPro" id="IPR046357">
    <property type="entry name" value="PPIase_dom_sf"/>
</dbReference>
<dbReference type="SUPFAM" id="SSF54534">
    <property type="entry name" value="FKBP-like"/>
    <property type="match status" value="1"/>
</dbReference>
<dbReference type="InterPro" id="IPR050245">
    <property type="entry name" value="PrsA_foldase"/>
</dbReference>
<dbReference type="KEGG" id="otk:C6570_00765"/>
<evidence type="ECO:0000256" key="6">
    <source>
        <dbReference type="SAM" id="SignalP"/>
    </source>
</evidence>
<proteinExistence type="inferred from homology"/>
<comment type="catalytic activity">
    <reaction evidence="1">
        <text>[protein]-peptidylproline (omega=180) = [protein]-peptidylproline (omega=0)</text>
        <dbReference type="Rhea" id="RHEA:16237"/>
        <dbReference type="Rhea" id="RHEA-COMP:10747"/>
        <dbReference type="Rhea" id="RHEA-COMP:10748"/>
        <dbReference type="ChEBI" id="CHEBI:83833"/>
        <dbReference type="ChEBI" id="CHEBI:83834"/>
        <dbReference type="EC" id="5.2.1.8"/>
    </reaction>
</comment>
<name>A0A2S0MAY4_9BURK</name>
<evidence type="ECO:0000256" key="2">
    <source>
        <dbReference type="ARBA" id="ARBA00007656"/>
    </source>
</evidence>
<feature type="signal peptide" evidence="6">
    <location>
        <begin position="1"/>
        <end position="30"/>
    </location>
</feature>
<reference evidence="8 9" key="1">
    <citation type="submission" date="2018-03" db="EMBL/GenBank/DDBJ databases">
        <title>Genome sequencing of Ottowia sp.</title>
        <authorList>
            <person name="Kim S.-J."/>
            <person name="Heo J."/>
            <person name="Kwon S.-W."/>
        </authorList>
    </citation>
    <scope>NUCLEOTIDE SEQUENCE [LARGE SCALE GENOMIC DNA]</scope>
    <source>
        <strain evidence="8 9">KADR8-3</strain>
    </source>
</reference>
<dbReference type="Gene3D" id="1.10.4030.10">
    <property type="entry name" value="Porin chaperone SurA, peptide-binding domain"/>
    <property type="match status" value="1"/>
</dbReference>
<dbReference type="Pfam" id="PF13145">
    <property type="entry name" value="Rotamase_2"/>
    <property type="match status" value="1"/>
</dbReference>
<gene>
    <name evidence="8" type="ORF">C6570_00765</name>
</gene>
<feature type="chain" id="PRO_5015578003" description="peptidylprolyl isomerase" evidence="6">
    <location>
        <begin position="31"/>
        <end position="305"/>
    </location>
</feature>
<evidence type="ECO:0000256" key="1">
    <source>
        <dbReference type="ARBA" id="ARBA00000971"/>
    </source>
</evidence>
<keyword evidence="9" id="KW-1185">Reference proteome</keyword>
<evidence type="ECO:0000313" key="9">
    <source>
        <dbReference type="Proteomes" id="UP000239709"/>
    </source>
</evidence>
<evidence type="ECO:0000256" key="5">
    <source>
        <dbReference type="PROSITE-ProRule" id="PRU00278"/>
    </source>
</evidence>
<dbReference type="EC" id="5.2.1.8" evidence="3"/>
<dbReference type="PANTHER" id="PTHR47245:SF2">
    <property type="entry name" value="PEPTIDYL-PROLYL CIS-TRANS ISOMERASE HP_0175-RELATED"/>
    <property type="match status" value="1"/>
</dbReference>
<dbReference type="Proteomes" id="UP000239709">
    <property type="component" value="Chromosome"/>
</dbReference>
<keyword evidence="5" id="KW-0413">Isomerase</keyword>
<accession>A0A2S0MAY4</accession>
<feature type="domain" description="PpiC" evidence="7">
    <location>
        <begin position="141"/>
        <end position="239"/>
    </location>
</feature>
<dbReference type="OrthoDB" id="8807639at2"/>
<organism evidence="8 9">
    <name type="scientific">Ottowia oryzae</name>
    <dbReference type="NCBI Taxonomy" id="2109914"/>
    <lineage>
        <taxon>Bacteria</taxon>
        <taxon>Pseudomonadati</taxon>
        <taxon>Pseudomonadota</taxon>
        <taxon>Betaproteobacteria</taxon>
        <taxon>Burkholderiales</taxon>
        <taxon>Comamonadaceae</taxon>
        <taxon>Ottowia</taxon>
    </lineage>
</organism>
<protein>
    <recommendedName>
        <fullName evidence="3">peptidylprolyl isomerase</fullName>
        <ecNumber evidence="3">5.2.1.8</ecNumber>
    </recommendedName>
</protein>